<keyword evidence="1" id="KW-0732">Signal</keyword>
<dbReference type="RefSeq" id="WP_272120794.1">
    <property type="nucleotide sequence ID" value="NZ_JAQLGH010000003.1"/>
</dbReference>
<feature type="chain" id="PRO_5044477518" evidence="1">
    <location>
        <begin position="28"/>
        <end position="394"/>
    </location>
</feature>
<reference evidence="2" key="1">
    <citation type="submission" date="2023-01" db="EMBL/GenBank/DDBJ databases">
        <title>Human gut microbiome strain richness.</title>
        <authorList>
            <person name="Chen-Liaw A."/>
        </authorList>
    </citation>
    <scope>NUCLEOTIDE SEQUENCE</scope>
    <source>
        <strain evidence="2">B1_m1001713B170214d0_201011</strain>
    </source>
</reference>
<sequence>MRKLLSVFLAIAMLIMTCFVLNVTAVASEDDSKITTVPIALPAELQALENQANEKYNKLLQVWAYAPELIDDANANFPSFYGGAYINAEKKLVIQVTSLDESVIEYFENIIGLTNVIFDEVKYSYAELKQAHADIVNKMDATSTDPIIANIAGVGISYKDNAVALYLITSDSDAKSSSIKNEVQEKVSTFDSIKIIATSAKDTPTAVVEPGTTIKNGAYSRSVGFWAEDEDGNLGIVTAPHSSISEGDTISIGTRTFGVAATPYFSGSVDAVFIEKTNTYFTATRYVSGWDFSLVSNAYTSLAVGSTTYSKGKSSGCQTGEVIDTNYTTSYGISNCVVTSAPCASGDSGGIVAGSGTSSSRYVAGIVTGKQGTTDYVIYVKAGNIISTLGISVY</sequence>
<evidence type="ECO:0000313" key="3">
    <source>
        <dbReference type="Proteomes" id="UP001300871"/>
    </source>
</evidence>
<comment type="caution">
    <text evidence="2">The sequence shown here is derived from an EMBL/GenBank/DDBJ whole genome shotgun (WGS) entry which is preliminary data.</text>
</comment>
<dbReference type="Gene3D" id="2.40.10.10">
    <property type="entry name" value="Trypsin-like serine proteases"/>
    <property type="match status" value="2"/>
</dbReference>
<dbReference type="SUPFAM" id="SSF50494">
    <property type="entry name" value="Trypsin-like serine proteases"/>
    <property type="match status" value="1"/>
</dbReference>
<organism evidence="2 3">
    <name type="scientific">Clostridium symbiosum</name>
    <name type="common">Bacteroides symbiosus</name>
    <dbReference type="NCBI Taxonomy" id="1512"/>
    <lineage>
        <taxon>Bacteria</taxon>
        <taxon>Bacillati</taxon>
        <taxon>Bacillota</taxon>
        <taxon>Clostridia</taxon>
        <taxon>Lachnospirales</taxon>
        <taxon>Lachnospiraceae</taxon>
        <taxon>Otoolea</taxon>
    </lineage>
</organism>
<dbReference type="EMBL" id="JAQLGM010000003">
    <property type="protein sequence ID" value="MDB1999022.1"/>
    <property type="molecule type" value="Genomic_DNA"/>
</dbReference>
<dbReference type="InterPro" id="IPR009003">
    <property type="entry name" value="Peptidase_S1_PA"/>
</dbReference>
<accession>A0AAW6AMU9</accession>
<feature type="signal peptide" evidence="1">
    <location>
        <begin position="1"/>
        <end position="27"/>
    </location>
</feature>
<evidence type="ECO:0000256" key="1">
    <source>
        <dbReference type="SAM" id="SignalP"/>
    </source>
</evidence>
<evidence type="ECO:0000313" key="2">
    <source>
        <dbReference type="EMBL" id="MDB1999022.1"/>
    </source>
</evidence>
<dbReference type="AlphaFoldDB" id="A0AAW6AMU9"/>
<dbReference type="Proteomes" id="UP001300871">
    <property type="component" value="Unassembled WGS sequence"/>
</dbReference>
<gene>
    <name evidence="2" type="ORF">PM006_02270</name>
</gene>
<protein>
    <submittedName>
        <fullName evidence="2">Uncharacterized protein</fullName>
    </submittedName>
</protein>
<name>A0AAW6AMU9_CLOSY</name>
<dbReference type="InterPro" id="IPR043504">
    <property type="entry name" value="Peptidase_S1_PA_chymotrypsin"/>
</dbReference>
<proteinExistence type="predicted"/>